<dbReference type="AlphaFoldDB" id="A0A0M6ZPD0"/>
<keyword evidence="3" id="KW-1185">Reference proteome</keyword>
<dbReference type="RefSeq" id="WP_055116385.1">
    <property type="nucleotide sequence ID" value="NZ_CXWA01000003.1"/>
</dbReference>
<gene>
    <name evidence="2" type="ORF">LA5096_00466</name>
</gene>
<accession>A0A0M6ZPD0</accession>
<evidence type="ECO:0000313" key="2">
    <source>
        <dbReference type="EMBL" id="CTQ64629.1"/>
    </source>
</evidence>
<proteinExistence type="predicted"/>
<keyword evidence="1" id="KW-1133">Transmembrane helix</keyword>
<organism evidence="2 3">
    <name type="scientific">Roseibium album</name>
    <dbReference type="NCBI Taxonomy" id="311410"/>
    <lineage>
        <taxon>Bacteria</taxon>
        <taxon>Pseudomonadati</taxon>
        <taxon>Pseudomonadota</taxon>
        <taxon>Alphaproteobacteria</taxon>
        <taxon>Hyphomicrobiales</taxon>
        <taxon>Stappiaceae</taxon>
        <taxon>Roseibium</taxon>
    </lineage>
</organism>
<name>A0A0M6ZPD0_9HYPH</name>
<evidence type="ECO:0008006" key="4">
    <source>
        <dbReference type="Google" id="ProtNLM"/>
    </source>
</evidence>
<dbReference type="Proteomes" id="UP000049983">
    <property type="component" value="Unassembled WGS sequence"/>
</dbReference>
<sequence length="35" mass="3759">MDEDTRKAITYMAIKAAIFILVPALAALVAVLVLL</sequence>
<keyword evidence="1" id="KW-0812">Transmembrane</keyword>
<dbReference type="GeneID" id="97673680"/>
<feature type="transmembrane region" description="Helical" evidence="1">
    <location>
        <begin position="12"/>
        <end position="34"/>
    </location>
</feature>
<dbReference type="NCBIfam" id="NF041637">
    <property type="entry name" value="FGAM_small_mem"/>
    <property type="match status" value="1"/>
</dbReference>
<evidence type="ECO:0000313" key="3">
    <source>
        <dbReference type="Proteomes" id="UP000049983"/>
    </source>
</evidence>
<evidence type="ECO:0000256" key="1">
    <source>
        <dbReference type="SAM" id="Phobius"/>
    </source>
</evidence>
<reference evidence="3" key="1">
    <citation type="submission" date="2015-07" db="EMBL/GenBank/DDBJ databases">
        <authorList>
            <person name="Rodrigo-Torres Lidia"/>
            <person name="Arahal R.David."/>
        </authorList>
    </citation>
    <scope>NUCLEOTIDE SEQUENCE [LARGE SCALE GENOMIC DNA]</scope>
    <source>
        <strain evidence="3">CECT 5096</strain>
    </source>
</reference>
<dbReference type="EMBL" id="CXWC01000001">
    <property type="protein sequence ID" value="CTQ64629.1"/>
    <property type="molecule type" value="Genomic_DNA"/>
</dbReference>
<dbReference type="InterPro" id="IPR048140">
    <property type="entry name" value="FGAM_small_mem"/>
</dbReference>
<protein>
    <recommendedName>
        <fullName evidence="4">Phosphoribosylformylglycinamidine synthase</fullName>
    </recommendedName>
</protein>
<keyword evidence="1" id="KW-0472">Membrane</keyword>